<keyword evidence="3" id="KW-1185">Reference proteome</keyword>
<organism evidence="2 3">
    <name type="scientific">Alistipes inops</name>
    <dbReference type="NCBI Taxonomy" id="1501391"/>
    <lineage>
        <taxon>Bacteria</taxon>
        <taxon>Pseudomonadati</taxon>
        <taxon>Bacteroidota</taxon>
        <taxon>Bacteroidia</taxon>
        <taxon>Bacteroidales</taxon>
        <taxon>Rikenellaceae</taxon>
        <taxon>Alistipes</taxon>
    </lineage>
</organism>
<dbReference type="Proteomes" id="UP000030889">
    <property type="component" value="Unassembled WGS sequence"/>
</dbReference>
<sequence>MEKKICQSCGMALGDPGFYGTNSDDSRNEDYCIYCFAGGEFNEELTMEEMIEQCAEMYAMNSGGDAAAVEAARTHMTELFPTLKRWKK</sequence>
<proteinExistence type="predicted"/>
<dbReference type="InterPro" id="IPR025868">
    <property type="entry name" value="Zn_ribbon_dom_put"/>
</dbReference>
<accession>A0ABR4YIT1</accession>
<dbReference type="Pfam" id="PF12674">
    <property type="entry name" value="Zn_ribbon_2"/>
    <property type="match status" value="1"/>
</dbReference>
<name>A0ABR4YIT1_9BACT</name>
<evidence type="ECO:0000313" key="2">
    <source>
        <dbReference type="EMBL" id="KHE41069.1"/>
    </source>
</evidence>
<reference evidence="2 3" key="1">
    <citation type="submission" date="2014-09" db="EMBL/GenBank/DDBJ databases">
        <title>Alistipes sp. 627, sp. nov., a novel member of the family Rikenellaceae isolated from human faeces.</title>
        <authorList>
            <person name="Shkoporov A.N."/>
            <person name="Chaplin A.V."/>
            <person name="Motuzova O.V."/>
            <person name="Kafarskaia L.I."/>
            <person name="Khokhlova E.V."/>
            <person name="Efimov B.A."/>
        </authorList>
    </citation>
    <scope>NUCLEOTIDE SEQUENCE [LARGE SCALE GENOMIC DNA]</scope>
    <source>
        <strain evidence="2 3">627</strain>
    </source>
</reference>
<feature type="domain" description="Putative zinc ribbon" evidence="1">
    <location>
        <begin position="5"/>
        <end position="87"/>
    </location>
</feature>
<gene>
    <name evidence="2" type="ORF">LG35_09370</name>
</gene>
<evidence type="ECO:0000259" key="1">
    <source>
        <dbReference type="Pfam" id="PF12674"/>
    </source>
</evidence>
<evidence type="ECO:0000313" key="3">
    <source>
        <dbReference type="Proteomes" id="UP000030889"/>
    </source>
</evidence>
<dbReference type="RefSeq" id="WP_035474225.1">
    <property type="nucleotide sequence ID" value="NZ_JRGF01000016.1"/>
</dbReference>
<comment type="caution">
    <text evidence="2">The sequence shown here is derived from an EMBL/GenBank/DDBJ whole genome shotgun (WGS) entry which is preliminary data.</text>
</comment>
<protein>
    <submittedName>
        <fullName evidence="2">Transcriptional regulator</fullName>
    </submittedName>
</protein>
<dbReference type="EMBL" id="JRGF01000016">
    <property type="protein sequence ID" value="KHE41069.1"/>
    <property type="molecule type" value="Genomic_DNA"/>
</dbReference>